<dbReference type="GO" id="GO:0008270">
    <property type="term" value="F:zinc ion binding"/>
    <property type="evidence" value="ECO:0007669"/>
    <property type="project" value="InterPro"/>
</dbReference>
<dbReference type="GO" id="GO:0004519">
    <property type="term" value="F:endonuclease activity"/>
    <property type="evidence" value="ECO:0007669"/>
    <property type="project" value="InterPro"/>
</dbReference>
<organism evidence="2">
    <name type="scientific">marine metagenome</name>
    <dbReference type="NCBI Taxonomy" id="408172"/>
    <lineage>
        <taxon>unclassified sequences</taxon>
        <taxon>metagenomes</taxon>
        <taxon>ecological metagenomes</taxon>
    </lineage>
</organism>
<feature type="domain" description="HNH nuclease" evidence="1">
    <location>
        <begin position="80"/>
        <end position="131"/>
    </location>
</feature>
<dbReference type="InterPro" id="IPR002711">
    <property type="entry name" value="HNH"/>
</dbReference>
<name>A0A381PMR4_9ZZZZ</name>
<dbReference type="GO" id="GO:0003676">
    <property type="term" value="F:nucleic acid binding"/>
    <property type="evidence" value="ECO:0007669"/>
    <property type="project" value="InterPro"/>
</dbReference>
<proteinExistence type="predicted"/>
<gene>
    <name evidence="2" type="ORF">METZ01_LOCUS20768</name>
</gene>
<dbReference type="PANTHER" id="PTHR33877:SF2">
    <property type="entry name" value="OS07G0170200 PROTEIN"/>
    <property type="match status" value="1"/>
</dbReference>
<dbReference type="EMBL" id="UINC01001025">
    <property type="protein sequence ID" value="SUZ67914.1"/>
    <property type="molecule type" value="Genomic_DNA"/>
</dbReference>
<evidence type="ECO:0000259" key="1">
    <source>
        <dbReference type="SMART" id="SM00507"/>
    </source>
</evidence>
<dbReference type="CDD" id="cd00085">
    <property type="entry name" value="HNHc"/>
    <property type="match status" value="1"/>
</dbReference>
<evidence type="ECO:0000313" key="2">
    <source>
        <dbReference type="EMBL" id="SUZ67914.1"/>
    </source>
</evidence>
<dbReference type="AlphaFoldDB" id="A0A381PMR4"/>
<reference evidence="2" key="1">
    <citation type="submission" date="2018-05" db="EMBL/GenBank/DDBJ databases">
        <authorList>
            <person name="Lanie J.A."/>
            <person name="Ng W.-L."/>
            <person name="Kazmierczak K.M."/>
            <person name="Andrzejewski T.M."/>
            <person name="Davidsen T.M."/>
            <person name="Wayne K.J."/>
            <person name="Tettelin H."/>
            <person name="Glass J.I."/>
            <person name="Rusch D."/>
            <person name="Podicherti R."/>
            <person name="Tsui H.-C.T."/>
            <person name="Winkler M.E."/>
        </authorList>
    </citation>
    <scope>NUCLEOTIDE SEQUENCE</scope>
</reference>
<sequence length="178" mass="20840">MISPSKNGSILNRSVLVLNTNYAPMDICTARRAICLFYNEKVDILESYKESIHSPSVTLSLPSIVKLKDFVRHHKMDVVLSRKNLMIRDKYQCQYCSSKKNPLTLDHVLPKNRGGMDTWENLVTACQSCNRKKSNRTPEEAKMLLIRLPKKPNKIHYFQQFIREKQTAWRPYLFMESF</sequence>
<protein>
    <recommendedName>
        <fullName evidence="1">HNH nuclease domain-containing protein</fullName>
    </recommendedName>
</protein>
<accession>A0A381PMR4</accession>
<dbReference type="Pfam" id="PF01844">
    <property type="entry name" value="HNH"/>
    <property type="match status" value="1"/>
</dbReference>
<dbReference type="SMART" id="SM00507">
    <property type="entry name" value="HNHc"/>
    <property type="match status" value="1"/>
</dbReference>
<dbReference type="Gene3D" id="1.10.30.50">
    <property type="match status" value="1"/>
</dbReference>
<dbReference type="InterPro" id="IPR052892">
    <property type="entry name" value="NA-targeting_endonuclease"/>
</dbReference>
<dbReference type="InterPro" id="IPR003615">
    <property type="entry name" value="HNH_nuc"/>
</dbReference>
<dbReference type="PANTHER" id="PTHR33877">
    <property type="entry name" value="SLL1193 PROTEIN"/>
    <property type="match status" value="1"/>
</dbReference>